<keyword evidence="6" id="KW-0175">Coiled coil</keyword>
<evidence type="ECO:0000256" key="2">
    <source>
        <dbReference type="ARBA" id="ARBA00013855"/>
    </source>
</evidence>
<proteinExistence type="inferred from homology"/>
<keyword evidence="3 5" id="KW-0133">Cell shape</keyword>
<reference evidence="8 9" key="1">
    <citation type="submission" date="2019-03" db="EMBL/GenBank/DDBJ databases">
        <title>Genomic Encyclopedia of Type Strains, Phase IV (KMG-IV): sequencing the most valuable type-strain genomes for metagenomic binning, comparative biology and taxonomic classification.</title>
        <authorList>
            <person name="Goeker M."/>
        </authorList>
    </citation>
    <scope>NUCLEOTIDE SEQUENCE [LARGE SCALE GENOMIC DNA]</scope>
    <source>
        <strain evidence="8 9">DSM 102940</strain>
    </source>
</reference>
<dbReference type="PANTHER" id="PTHR34138:SF1">
    <property type="entry name" value="CELL SHAPE-DETERMINING PROTEIN MREC"/>
    <property type="match status" value="1"/>
</dbReference>
<dbReference type="Proteomes" id="UP000294919">
    <property type="component" value="Unassembled WGS sequence"/>
</dbReference>
<dbReference type="NCBIfam" id="TIGR00219">
    <property type="entry name" value="mreC"/>
    <property type="match status" value="1"/>
</dbReference>
<organism evidence="8 9">
    <name type="scientific">Marinisporobacter balticus</name>
    <dbReference type="NCBI Taxonomy" id="2018667"/>
    <lineage>
        <taxon>Bacteria</taxon>
        <taxon>Bacillati</taxon>
        <taxon>Bacillota</taxon>
        <taxon>Clostridia</taxon>
        <taxon>Peptostreptococcales</taxon>
        <taxon>Thermotaleaceae</taxon>
        <taxon>Marinisporobacter</taxon>
    </lineage>
</organism>
<dbReference type="PANTHER" id="PTHR34138">
    <property type="entry name" value="CELL SHAPE-DETERMINING PROTEIN MREC"/>
    <property type="match status" value="1"/>
</dbReference>
<evidence type="ECO:0000313" key="9">
    <source>
        <dbReference type="Proteomes" id="UP000294919"/>
    </source>
</evidence>
<keyword evidence="9" id="KW-1185">Reference proteome</keyword>
<sequence length="267" mass="29456">MIVTFVTIIIIIAMGITIGGRAKVSVPENLLGKIITPVQKILYKGGQVVDDGISSLFTFRTISKENKTLKKEIAALNQKVIALSLTRDELDELKNLQDALKYVSQNHKKNYVTASVTGKDVGNWFKVFIIDAGKNQGVRKNSTIMNGEGLIGRVYEVGDSWSKVISIIDKQSSVSFQVLRNNQYLGVVRGSLKGELMGYLIEPEADVVVGDKLITSGLSMYEKGILIGEIKEVVKKEDELLKTIIVEPVVNFKKIDKVFIIIPDGLD</sequence>
<gene>
    <name evidence="8" type="ORF">EV214_101219</name>
</gene>
<protein>
    <recommendedName>
        <fullName evidence="2 5">Cell shape-determining protein MreC</fullName>
    </recommendedName>
    <alternativeName>
        <fullName evidence="4 5">Cell shape protein MreC</fullName>
    </alternativeName>
</protein>
<dbReference type="GO" id="GO:0008360">
    <property type="term" value="P:regulation of cell shape"/>
    <property type="evidence" value="ECO:0007669"/>
    <property type="project" value="UniProtKB-KW"/>
</dbReference>
<dbReference type="AlphaFoldDB" id="A0A4R2LKS4"/>
<evidence type="ECO:0000256" key="5">
    <source>
        <dbReference type="PIRNR" id="PIRNR038471"/>
    </source>
</evidence>
<evidence type="ECO:0000256" key="4">
    <source>
        <dbReference type="ARBA" id="ARBA00032089"/>
    </source>
</evidence>
<dbReference type="PIRSF" id="PIRSF038471">
    <property type="entry name" value="MreC"/>
    <property type="match status" value="1"/>
</dbReference>
<evidence type="ECO:0000256" key="6">
    <source>
        <dbReference type="SAM" id="Coils"/>
    </source>
</evidence>
<dbReference type="Pfam" id="PF04085">
    <property type="entry name" value="MreC"/>
    <property type="match status" value="1"/>
</dbReference>
<evidence type="ECO:0000259" key="7">
    <source>
        <dbReference type="Pfam" id="PF04085"/>
    </source>
</evidence>
<name>A0A4R2LKS4_9FIRM</name>
<comment type="similarity">
    <text evidence="1 5">Belongs to the MreC family.</text>
</comment>
<comment type="function">
    <text evidence="5">Involved in formation and maintenance of cell shape.</text>
</comment>
<evidence type="ECO:0000313" key="8">
    <source>
        <dbReference type="EMBL" id="TCO79985.1"/>
    </source>
</evidence>
<dbReference type="InterPro" id="IPR007221">
    <property type="entry name" value="MreC"/>
</dbReference>
<dbReference type="InterPro" id="IPR042175">
    <property type="entry name" value="Cell/Rod_MreC_2"/>
</dbReference>
<dbReference type="EMBL" id="SLWV01000001">
    <property type="protein sequence ID" value="TCO79985.1"/>
    <property type="molecule type" value="Genomic_DNA"/>
</dbReference>
<evidence type="ECO:0000256" key="3">
    <source>
        <dbReference type="ARBA" id="ARBA00022960"/>
    </source>
</evidence>
<accession>A0A4R2LKS4</accession>
<feature type="domain" description="Rod shape-determining protein MreC beta-barrel core" evidence="7">
    <location>
        <begin position="116"/>
        <end position="261"/>
    </location>
</feature>
<comment type="caution">
    <text evidence="8">The sequence shown here is derived from an EMBL/GenBank/DDBJ whole genome shotgun (WGS) entry which is preliminary data.</text>
</comment>
<dbReference type="GO" id="GO:0005886">
    <property type="term" value="C:plasma membrane"/>
    <property type="evidence" value="ECO:0007669"/>
    <property type="project" value="TreeGrafter"/>
</dbReference>
<dbReference type="RefSeq" id="WP_165916159.1">
    <property type="nucleotide sequence ID" value="NZ_SLWV01000001.1"/>
</dbReference>
<feature type="coiled-coil region" evidence="6">
    <location>
        <begin position="59"/>
        <end position="86"/>
    </location>
</feature>
<dbReference type="Gene3D" id="2.40.10.350">
    <property type="entry name" value="Rod shape-determining protein MreC, domain 2"/>
    <property type="match status" value="1"/>
</dbReference>
<dbReference type="Gene3D" id="2.40.10.340">
    <property type="entry name" value="Rod shape-determining protein MreC, domain 1"/>
    <property type="match status" value="1"/>
</dbReference>
<evidence type="ECO:0000256" key="1">
    <source>
        <dbReference type="ARBA" id="ARBA00009369"/>
    </source>
</evidence>
<dbReference type="InterPro" id="IPR055342">
    <property type="entry name" value="MreC_beta-barrel_core"/>
</dbReference>
<dbReference type="InterPro" id="IPR042177">
    <property type="entry name" value="Cell/Rod_1"/>
</dbReference>